<dbReference type="EMBL" id="CADEAL010003926">
    <property type="protein sequence ID" value="CAB1446786.1"/>
    <property type="molecule type" value="Genomic_DNA"/>
</dbReference>
<dbReference type="Proteomes" id="UP001153269">
    <property type="component" value="Unassembled WGS sequence"/>
</dbReference>
<keyword evidence="2" id="KW-1185">Reference proteome</keyword>
<evidence type="ECO:0000313" key="1">
    <source>
        <dbReference type="EMBL" id="CAB1446786.1"/>
    </source>
</evidence>
<organism evidence="1 2">
    <name type="scientific">Pleuronectes platessa</name>
    <name type="common">European plaice</name>
    <dbReference type="NCBI Taxonomy" id="8262"/>
    <lineage>
        <taxon>Eukaryota</taxon>
        <taxon>Metazoa</taxon>
        <taxon>Chordata</taxon>
        <taxon>Craniata</taxon>
        <taxon>Vertebrata</taxon>
        <taxon>Euteleostomi</taxon>
        <taxon>Actinopterygii</taxon>
        <taxon>Neopterygii</taxon>
        <taxon>Teleostei</taxon>
        <taxon>Neoteleostei</taxon>
        <taxon>Acanthomorphata</taxon>
        <taxon>Carangaria</taxon>
        <taxon>Pleuronectiformes</taxon>
        <taxon>Pleuronectoidei</taxon>
        <taxon>Pleuronectidae</taxon>
        <taxon>Pleuronectes</taxon>
    </lineage>
</organism>
<protein>
    <submittedName>
        <fullName evidence="1">Uncharacterized protein</fullName>
    </submittedName>
</protein>
<gene>
    <name evidence="1" type="ORF">PLEPLA_LOCUS34509</name>
</gene>
<evidence type="ECO:0000313" key="2">
    <source>
        <dbReference type="Proteomes" id="UP001153269"/>
    </source>
</evidence>
<reference evidence="1" key="1">
    <citation type="submission" date="2020-03" db="EMBL/GenBank/DDBJ databases">
        <authorList>
            <person name="Weist P."/>
        </authorList>
    </citation>
    <scope>NUCLEOTIDE SEQUENCE</scope>
</reference>
<sequence length="106" mass="11824">MEVSLLLSGCVEASWETPGARATFRHHPVYSRDRVRSTTKDTVARELAKTPWKQPVMCDFPVQCSVMSRPGHGSAPRARPAERLAELELVHLLLWPCRIIGNEGSS</sequence>
<dbReference type="AlphaFoldDB" id="A0A9N7V9Q2"/>
<proteinExistence type="predicted"/>
<comment type="caution">
    <text evidence="1">The sequence shown here is derived from an EMBL/GenBank/DDBJ whole genome shotgun (WGS) entry which is preliminary data.</text>
</comment>
<name>A0A9N7V9Q2_PLEPL</name>
<accession>A0A9N7V9Q2</accession>